<protein>
    <submittedName>
        <fullName evidence="2">Uncharacterized protein</fullName>
    </submittedName>
</protein>
<organism evidence="2 3">
    <name type="scientific">Seminavis robusta</name>
    <dbReference type="NCBI Taxonomy" id="568900"/>
    <lineage>
        <taxon>Eukaryota</taxon>
        <taxon>Sar</taxon>
        <taxon>Stramenopiles</taxon>
        <taxon>Ochrophyta</taxon>
        <taxon>Bacillariophyta</taxon>
        <taxon>Bacillariophyceae</taxon>
        <taxon>Bacillariophycidae</taxon>
        <taxon>Naviculales</taxon>
        <taxon>Naviculaceae</taxon>
        <taxon>Seminavis</taxon>
    </lineage>
</organism>
<feature type="compositionally biased region" description="Low complexity" evidence="1">
    <location>
        <begin position="368"/>
        <end position="378"/>
    </location>
</feature>
<feature type="compositionally biased region" description="Basic and acidic residues" evidence="1">
    <location>
        <begin position="110"/>
        <end position="119"/>
    </location>
</feature>
<gene>
    <name evidence="2" type="ORF">SEMRO_959_G224730.1</name>
</gene>
<evidence type="ECO:0000313" key="3">
    <source>
        <dbReference type="Proteomes" id="UP001153069"/>
    </source>
</evidence>
<feature type="compositionally biased region" description="Polar residues" evidence="1">
    <location>
        <begin position="326"/>
        <end position="338"/>
    </location>
</feature>
<comment type="caution">
    <text evidence="2">The sequence shown here is derived from an EMBL/GenBank/DDBJ whole genome shotgun (WGS) entry which is preliminary data.</text>
</comment>
<proteinExistence type="predicted"/>
<sequence length="501" mass="57253">MHSSAYNHHPYHYHEQAMGGSSRRQLHHEPHHQYTVREESEEDHHHHHRRSSSRHLDEESVVSESRFMSGSNRDYDQAPSIHVVKSRGDFEDDRSERSFQLGVDPIERDWGDARSRDYRGAPLNHRSSRHSSNEGSMHRHSNATYKPRRLDEYAECDEADFCRRRPLQEEGDPYCDGDRGGAEGDTMATRSLTNSSYCSHRSSMSQQQLHRQQHHTQQQPQQQQPYHPPPQHRHPRASLTCRYGGCSLDQGEQARPSRPDNGHAPPQHRRNTPYRNLTSSSTGSSSGIISDYDRRLSSNVSSSGSSVCSRSAPARRTPIPREPSLYQANSSCHSSNSRRTFEYRRRSTEDYHRRKDSGHVIPAERMDQILIQQQKQQQHYPRGGRRASDPTHGCQNSNTSEAVMVDIAPGVQAPLRGTQETYKAVSKDYYANVSCFGCSMELCCIADVSYVVCPECKVISPLEGILFEGKETQRHGLGLGFSYESLFQMQVEIMKERKSPR</sequence>
<keyword evidence="3" id="KW-1185">Reference proteome</keyword>
<feature type="region of interest" description="Disordered" evidence="1">
    <location>
        <begin position="110"/>
        <end position="146"/>
    </location>
</feature>
<feature type="region of interest" description="Disordered" evidence="1">
    <location>
        <begin position="168"/>
        <end position="396"/>
    </location>
</feature>
<feature type="compositionally biased region" description="Low complexity" evidence="1">
    <location>
        <begin position="206"/>
        <end position="225"/>
    </location>
</feature>
<evidence type="ECO:0000313" key="2">
    <source>
        <dbReference type="EMBL" id="CAB9518728.1"/>
    </source>
</evidence>
<feature type="compositionally biased region" description="Low complexity" evidence="1">
    <location>
        <begin position="297"/>
        <end position="311"/>
    </location>
</feature>
<feature type="compositionally biased region" description="Basic and acidic residues" evidence="1">
    <location>
        <begin position="27"/>
        <end position="44"/>
    </location>
</feature>
<feature type="compositionally biased region" description="Polar residues" evidence="1">
    <location>
        <begin position="62"/>
        <end position="72"/>
    </location>
</feature>
<feature type="compositionally biased region" description="Polar residues" evidence="1">
    <location>
        <begin position="188"/>
        <end position="205"/>
    </location>
</feature>
<reference evidence="2" key="1">
    <citation type="submission" date="2020-06" db="EMBL/GenBank/DDBJ databases">
        <authorList>
            <consortium name="Plant Systems Biology data submission"/>
        </authorList>
    </citation>
    <scope>NUCLEOTIDE SEQUENCE</scope>
    <source>
        <strain evidence="2">D6</strain>
    </source>
</reference>
<accession>A0A9N8HQ71</accession>
<dbReference type="EMBL" id="CAICTM010000957">
    <property type="protein sequence ID" value="CAB9518728.1"/>
    <property type="molecule type" value="Genomic_DNA"/>
</dbReference>
<evidence type="ECO:0000256" key="1">
    <source>
        <dbReference type="SAM" id="MobiDB-lite"/>
    </source>
</evidence>
<feature type="region of interest" description="Disordered" evidence="1">
    <location>
        <begin position="16"/>
        <end position="80"/>
    </location>
</feature>
<dbReference type="Proteomes" id="UP001153069">
    <property type="component" value="Unassembled WGS sequence"/>
</dbReference>
<feature type="compositionally biased region" description="Low complexity" evidence="1">
    <location>
        <begin position="278"/>
        <end position="290"/>
    </location>
</feature>
<dbReference type="AlphaFoldDB" id="A0A9N8HQ71"/>
<feature type="compositionally biased region" description="Basic and acidic residues" evidence="1">
    <location>
        <begin position="339"/>
        <end position="353"/>
    </location>
</feature>
<name>A0A9N8HQ71_9STRA</name>